<proteinExistence type="predicted"/>
<gene>
    <name evidence="2" type="ORF">RRF57_013301</name>
</gene>
<accession>A0AAN7V1I8</accession>
<organism evidence="2 3">
    <name type="scientific">Xylaria bambusicola</name>
    <dbReference type="NCBI Taxonomy" id="326684"/>
    <lineage>
        <taxon>Eukaryota</taxon>
        <taxon>Fungi</taxon>
        <taxon>Dikarya</taxon>
        <taxon>Ascomycota</taxon>
        <taxon>Pezizomycotina</taxon>
        <taxon>Sordariomycetes</taxon>
        <taxon>Xylariomycetidae</taxon>
        <taxon>Xylariales</taxon>
        <taxon>Xylariaceae</taxon>
        <taxon>Xylaria</taxon>
    </lineage>
</organism>
<dbReference type="EMBL" id="JAWHQM010000154">
    <property type="protein sequence ID" value="KAK5637586.1"/>
    <property type="molecule type" value="Genomic_DNA"/>
</dbReference>
<dbReference type="AlphaFoldDB" id="A0AAN7V1I8"/>
<name>A0AAN7V1I8_9PEZI</name>
<feature type="region of interest" description="Disordered" evidence="1">
    <location>
        <begin position="31"/>
        <end position="51"/>
    </location>
</feature>
<evidence type="ECO:0000313" key="3">
    <source>
        <dbReference type="Proteomes" id="UP001305414"/>
    </source>
</evidence>
<keyword evidence="3" id="KW-1185">Reference proteome</keyword>
<comment type="caution">
    <text evidence="2">The sequence shown here is derived from an EMBL/GenBank/DDBJ whole genome shotgun (WGS) entry which is preliminary data.</text>
</comment>
<sequence length="126" mass="14523">MSIETNLEQCVKIRKGPKTYKDAVRNLYSFSDESRRSSQPSTRQDLTDPLPFPPLPTCYGWMQIQRDQLPLLDPPVWHEVDGSLGWHWAIVFELVPGAPQDLNIGQFHLEFFYAIGFALEAYKPDN</sequence>
<dbReference type="Proteomes" id="UP001305414">
    <property type="component" value="Unassembled WGS sequence"/>
</dbReference>
<evidence type="ECO:0000256" key="1">
    <source>
        <dbReference type="SAM" id="MobiDB-lite"/>
    </source>
</evidence>
<evidence type="ECO:0000313" key="2">
    <source>
        <dbReference type="EMBL" id="KAK5637586.1"/>
    </source>
</evidence>
<reference evidence="2 3" key="1">
    <citation type="submission" date="2023-10" db="EMBL/GenBank/DDBJ databases">
        <title>Draft genome sequence of Xylaria bambusicola isolate GMP-LS, the root and basal stem rot pathogen of sugarcane in Indonesia.</title>
        <authorList>
            <person name="Selvaraj P."/>
            <person name="Muralishankar V."/>
            <person name="Muruganantham S."/>
            <person name="Sp S."/>
            <person name="Haryani S."/>
            <person name="Lau K.J.X."/>
            <person name="Naqvi N.I."/>
        </authorList>
    </citation>
    <scope>NUCLEOTIDE SEQUENCE [LARGE SCALE GENOMIC DNA]</scope>
    <source>
        <strain evidence="2">GMP-LS</strain>
    </source>
</reference>
<protein>
    <submittedName>
        <fullName evidence="2">Uncharacterized protein</fullName>
    </submittedName>
</protein>